<dbReference type="Gene3D" id="2.30.30.830">
    <property type="match status" value="1"/>
</dbReference>
<organism evidence="2 3">
    <name type="scientific">Moraxella nasicaprae</name>
    <dbReference type="NCBI Taxonomy" id="2904122"/>
    <lineage>
        <taxon>Bacteria</taxon>
        <taxon>Pseudomonadati</taxon>
        <taxon>Pseudomonadota</taxon>
        <taxon>Gammaproteobacteria</taxon>
        <taxon>Moraxellales</taxon>
        <taxon>Moraxellaceae</taxon>
        <taxon>Moraxella</taxon>
    </lineage>
</organism>
<dbReference type="Proteomes" id="UP001063782">
    <property type="component" value="Chromosome"/>
</dbReference>
<evidence type="ECO:0000313" key="2">
    <source>
        <dbReference type="EMBL" id="UXZ04456.1"/>
    </source>
</evidence>
<evidence type="ECO:0000256" key="1">
    <source>
        <dbReference type="SAM" id="MobiDB-lite"/>
    </source>
</evidence>
<feature type="compositionally biased region" description="Polar residues" evidence="1">
    <location>
        <begin position="70"/>
        <end position="83"/>
    </location>
</feature>
<dbReference type="InterPro" id="IPR007446">
    <property type="entry name" value="PilP"/>
</dbReference>
<gene>
    <name evidence="2" type="ORF">LU297_07640</name>
</gene>
<dbReference type="EMBL" id="CP089977">
    <property type="protein sequence ID" value="UXZ04456.1"/>
    <property type="molecule type" value="Genomic_DNA"/>
</dbReference>
<reference evidence="2" key="1">
    <citation type="submission" date="2021-12" db="EMBL/GenBank/DDBJ databases">
        <title>taxonomy of Moraxella sp. ZY201224.</title>
        <authorList>
            <person name="Li F."/>
        </authorList>
    </citation>
    <scope>NUCLEOTIDE SEQUENCE</scope>
    <source>
        <strain evidence="2">ZY201224</strain>
    </source>
</reference>
<evidence type="ECO:0000313" key="3">
    <source>
        <dbReference type="Proteomes" id="UP001063782"/>
    </source>
</evidence>
<name>A0ABY6F2Y6_9GAMM</name>
<feature type="region of interest" description="Disordered" evidence="1">
    <location>
        <begin position="62"/>
        <end position="142"/>
    </location>
</feature>
<sequence>MKIWRCGWLLALCLVACQDDVNDVVKEKLDPIHDLPSEPDSLPIPKNPPVLTGYRQMGKDPFVNPYHHAVTTNTPAHQNQSSDKSSDEVAVQHPSADTIRLEADVKPWENVPKTAESLPKSDTKSSQSPVIKQPKPAPARNKEPLEYQSLSQLSYRGRVLVDGRWVALVFDQHGLMYELVIGGYLGQNQGKLIAIDEQKLSILERVDGQERTVYLPLAP</sequence>
<dbReference type="Pfam" id="PF04351">
    <property type="entry name" value="PilP"/>
    <property type="match status" value="1"/>
</dbReference>
<protein>
    <submittedName>
        <fullName evidence="2">Pilus assembly protein PilP</fullName>
    </submittedName>
</protein>
<keyword evidence="3" id="KW-1185">Reference proteome</keyword>
<proteinExistence type="predicted"/>
<accession>A0ABY6F2Y6</accession>
<dbReference type="RefSeq" id="WP_263075939.1">
    <property type="nucleotide sequence ID" value="NZ_CP089977.1"/>
</dbReference>